<name>A0A9W9A548_9AGAR</name>
<comment type="caution">
    <text evidence="1">The sequence shown here is derived from an EMBL/GenBank/DDBJ whole genome shotgun (WGS) entry which is preliminary data.</text>
</comment>
<evidence type="ECO:0000313" key="1">
    <source>
        <dbReference type="EMBL" id="KAJ4473891.1"/>
    </source>
</evidence>
<dbReference type="AlphaFoldDB" id="A0A9W9A548"/>
<evidence type="ECO:0000313" key="2">
    <source>
        <dbReference type="Proteomes" id="UP001150266"/>
    </source>
</evidence>
<dbReference type="EMBL" id="JAOTPV010000017">
    <property type="protein sequence ID" value="KAJ4473891.1"/>
    <property type="molecule type" value="Genomic_DNA"/>
</dbReference>
<sequence length="403" mass="46924">MSPNQTCDDLPGPGRLIDTYFYQPGGRFLEDHINRFLAKRQSRKEKRQFRMLIERESLATIDSVSDAIHSFYDSKFLTLPEDHALACNHSYWTRTGQKSIRLDLSEYLYIWGAQEMVEWDDRELAGYCSQINNFVRKVLMFSWLISGRSDAVSYSAFYNIVSESYLRVMDLPPDWKVAVGVITGPVFNSRRSVDNLFQILAEYLPKTRITLMELCQTGRKFLQVVLVALKFCLVNLGTDFWIDSLYDLVYLVPLFELHDLRLGWNDPVLKFWTRVKESLDESLVPPRIKVPWMKLGWRNFNFLLSLEMRLMDTLRSIPVYSDYRRPELPGGKTESEVIESFIRLCFEVLVRLFAYIKRSGRANKSWINSGVVSKAKLIVDSRSVLGMSRINAIWDECQSEFAS</sequence>
<accession>A0A9W9A548</accession>
<protein>
    <submittedName>
        <fullName evidence="1">Uncharacterized protein</fullName>
    </submittedName>
</protein>
<keyword evidence="2" id="KW-1185">Reference proteome</keyword>
<gene>
    <name evidence="1" type="ORF">J3R30DRAFT_3406724</name>
</gene>
<dbReference type="OrthoDB" id="10661606at2759"/>
<dbReference type="Proteomes" id="UP001150266">
    <property type="component" value="Unassembled WGS sequence"/>
</dbReference>
<reference evidence="1" key="1">
    <citation type="submission" date="2022-08" db="EMBL/GenBank/DDBJ databases">
        <title>A Global Phylogenomic Analysis of the Shiitake Genus Lentinula.</title>
        <authorList>
            <consortium name="DOE Joint Genome Institute"/>
            <person name="Sierra-Patev S."/>
            <person name="Min B."/>
            <person name="Naranjo-Ortiz M."/>
            <person name="Looney B."/>
            <person name="Konkel Z."/>
            <person name="Slot J.C."/>
            <person name="Sakamoto Y."/>
            <person name="Steenwyk J.L."/>
            <person name="Rokas A."/>
            <person name="Carro J."/>
            <person name="Camarero S."/>
            <person name="Ferreira P."/>
            <person name="Molpeceres G."/>
            <person name="Ruiz-Duenas F.J."/>
            <person name="Serrano A."/>
            <person name="Henrissat B."/>
            <person name="Drula E."/>
            <person name="Hughes K.W."/>
            <person name="Mata J.L."/>
            <person name="Ishikawa N.K."/>
            <person name="Vargas-Isla R."/>
            <person name="Ushijima S."/>
            <person name="Smith C.A."/>
            <person name="Ahrendt S."/>
            <person name="Andreopoulos W."/>
            <person name="He G."/>
            <person name="Labutti K."/>
            <person name="Lipzen A."/>
            <person name="Ng V."/>
            <person name="Riley R."/>
            <person name="Sandor L."/>
            <person name="Barry K."/>
            <person name="Martinez A.T."/>
            <person name="Xiao Y."/>
            <person name="Gibbons J.G."/>
            <person name="Terashima K."/>
            <person name="Grigoriev I.V."/>
            <person name="Hibbett D.S."/>
        </authorList>
    </citation>
    <scope>NUCLEOTIDE SEQUENCE</scope>
    <source>
        <strain evidence="1">JLM2183</strain>
    </source>
</reference>
<organism evidence="1 2">
    <name type="scientific">Lentinula aciculospora</name>
    <dbReference type="NCBI Taxonomy" id="153920"/>
    <lineage>
        <taxon>Eukaryota</taxon>
        <taxon>Fungi</taxon>
        <taxon>Dikarya</taxon>
        <taxon>Basidiomycota</taxon>
        <taxon>Agaricomycotina</taxon>
        <taxon>Agaricomycetes</taxon>
        <taxon>Agaricomycetidae</taxon>
        <taxon>Agaricales</taxon>
        <taxon>Marasmiineae</taxon>
        <taxon>Omphalotaceae</taxon>
        <taxon>Lentinula</taxon>
    </lineage>
</organism>
<proteinExistence type="predicted"/>